<gene>
    <name evidence="2" type="ORF">ABH943_001523</name>
</gene>
<keyword evidence="3" id="KW-1185">Reference proteome</keyword>
<sequence length="213" mass="23484">MRKRVAGVAIPDSEMARAAGAATRAIEPDILYRHSLRVFLFAALIGVRRRLVFNAELLYVAALFHDMGLTSLYRDSQTRFEVDSANAMREFLGGYGVPEDAVADVWNAIALHTTFGICPHMSALTGLIAAGVETDLLGMHFDEVSRTERNAVLAEYPRGAGFKAQIIDVFAQAMAHRPATTFGTVNADVLERCDPNYRRMNFCGLILGSDWKE</sequence>
<dbReference type="Pfam" id="PF01966">
    <property type="entry name" value="HD"/>
    <property type="match status" value="1"/>
</dbReference>
<accession>A0ABW8MCW7</accession>
<dbReference type="SUPFAM" id="SSF109604">
    <property type="entry name" value="HD-domain/PDEase-like"/>
    <property type="match status" value="1"/>
</dbReference>
<dbReference type="CDD" id="cd00077">
    <property type="entry name" value="HDc"/>
    <property type="match status" value="1"/>
</dbReference>
<dbReference type="InterPro" id="IPR003607">
    <property type="entry name" value="HD/PDEase_dom"/>
</dbReference>
<organism evidence="2 3">
    <name type="scientific">Caballeronia udeis</name>
    <dbReference type="NCBI Taxonomy" id="1232866"/>
    <lineage>
        <taxon>Bacteria</taxon>
        <taxon>Pseudomonadati</taxon>
        <taxon>Pseudomonadota</taxon>
        <taxon>Betaproteobacteria</taxon>
        <taxon>Burkholderiales</taxon>
        <taxon>Burkholderiaceae</taxon>
        <taxon>Caballeronia</taxon>
    </lineage>
</organism>
<dbReference type="Proteomes" id="UP001620514">
    <property type="component" value="Unassembled WGS sequence"/>
</dbReference>
<evidence type="ECO:0000259" key="1">
    <source>
        <dbReference type="Pfam" id="PF01966"/>
    </source>
</evidence>
<dbReference type="EMBL" id="JBIYDN010000004">
    <property type="protein sequence ID" value="MFK4441508.1"/>
    <property type="molecule type" value="Genomic_DNA"/>
</dbReference>
<protein>
    <recommendedName>
        <fullName evidence="1">HD domain-containing protein</fullName>
    </recommendedName>
</protein>
<dbReference type="Gene3D" id="1.10.3210.10">
    <property type="entry name" value="Hypothetical protein af1432"/>
    <property type="match status" value="1"/>
</dbReference>
<dbReference type="PANTHER" id="PTHR35569">
    <property type="entry name" value="CYANAMIDE HYDRATASE DDI2-RELATED"/>
    <property type="match status" value="1"/>
</dbReference>
<proteinExistence type="predicted"/>
<comment type="caution">
    <text evidence="2">The sequence shown here is derived from an EMBL/GenBank/DDBJ whole genome shotgun (WGS) entry which is preliminary data.</text>
</comment>
<feature type="domain" description="HD" evidence="1">
    <location>
        <begin position="32"/>
        <end position="116"/>
    </location>
</feature>
<dbReference type="RefSeq" id="WP_404605400.1">
    <property type="nucleotide sequence ID" value="NZ_JBIYDN010000004.1"/>
</dbReference>
<reference evidence="2 3" key="1">
    <citation type="submission" date="2024-11" db="EMBL/GenBank/DDBJ databases">
        <title>Using genomics to understand microbial adaptation to soil warming.</title>
        <authorList>
            <person name="Deangelis K.M. PhD."/>
        </authorList>
    </citation>
    <scope>NUCLEOTIDE SEQUENCE [LARGE SCALE GENOMIC DNA]</scope>
    <source>
        <strain evidence="2 3">GAS97</strain>
    </source>
</reference>
<dbReference type="InterPro" id="IPR006674">
    <property type="entry name" value="HD_domain"/>
</dbReference>
<evidence type="ECO:0000313" key="2">
    <source>
        <dbReference type="EMBL" id="MFK4441508.1"/>
    </source>
</evidence>
<name>A0ABW8MCW7_9BURK</name>
<dbReference type="PANTHER" id="PTHR35569:SF1">
    <property type="entry name" value="CYANAMIDE HYDRATASE DDI2-RELATED"/>
    <property type="match status" value="1"/>
</dbReference>
<evidence type="ECO:0000313" key="3">
    <source>
        <dbReference type="Proteomes" id="UP001620514"/>
    </source>
</evidence>